<keyword evidence="24" id="KW-0539">Nucleus</keyword>
<dbReference type="InterPro" id="IPR042219">
    <property type="entry name" value="AAA_lid_11_sf"/>
</dbReference>
<dbReference type="Pfam" id="PF12775">
    <property type="entry name" value="AAA_7"/>
    <property type="match status" value="1"/>
</dbReference>
<feature type="non-terminal residue" evidence="34">
    <location>
        <position position="5307"/>
    </location>
</feature>
<evidence type="ECO:0000256" key="23">
    <source>
        <dbReference type="ARBA" id="ARBA00023212"/>
    </source>
</evidence>
<evidence type="ECO:0000256" key="20">
    <source>
        <dbReference type="ARBA" id="ARBA00023054"/>
    </source>
</evidence>
<evidence type="ECO:0000256" key="7">
    <source>
        <dbReference type="ARBA" id="ARBA00022490"/>
    </source>
</evidence>
<dbReference type="Gene3D" id="6.10.140.1060">
    <property type="match status" value="1"/>
</dbReference>
<evidence type="ECO:0000256" key="28">
    <source>
        <dbReference type="ARBA" id="ARBA00067212"/>
    </source>
</evidence>
<dbReference type="Gene3D" id="1.10.472.130">
    <property type="match status" value="1"/>
</dbReference>
<dbReference type="InterPro" id="IPR026983">
    <property type="entry name" value="DHC"/>
</dbReference>
<dbReference type="InterPro" id="IPR003107">
    <property type="entry name" value="HAT"/>
</dbReference>
<dbReference type="Pfam" id="PF00271">
    <property type="entry name" value="Helicase_C"/>
    <property type="match status" value="1"/>
</dbReference>
<dbReference type="Pfam" id="PF12781">
    <property type="entry name" value="AAA_9"/>
    <property type="match status" value="1"/>
</dbReference>
<dbReference type="GO" id="GO:0005730">
    <property type="term" value="C:nucleolus"/>
    <property type="evidence" value="ECO:0007669"/>
    <property type="project" value="UniProtKB-SubCell"/>
</dbReference>
<dbReference type="GO" id="GO:0072384">
    <property type="term" value="P:organelle transport along microtubule"/>
    <property type="evidence" value="ECO:0007669"/>
    <property type="project" value="UniProtKB-ARBA"/>
</dbReference>
<dbReference type="CDD" id="cd18787">
    <property type="entry name" value="SF2_C_DEAD"/>
    <property type="match status" value="1"/>
</dbReference>
<dbReference type="CDD" id="cd17941">
    <property type="entry name" value="DEADc_DDX10"/>
    <property type="match status" value="1"/>
</dbReference>
<dbReference type="InterPro" id="IPR013594">
    <property type="entry name" value="Dynein_heavy_tail"/>
</dbReference>
<dbReference type="GO" id="GO:0008380">
    <property type="term" value="P:RNA splicing"/>
    <property type="evidence" value="ECO:0007669"/>
    <property type="project" value="UniProtKB-KW"/>
</dbReference>
<dbReference type="STRING" id="1209962.L0PGR1"/>
<dbReference type="GO" id="GO:0006397">
    <property type="term" value="P:mRNA processing"/>
    <property type="evidence" value="ECO:0007669"/>
    <property type="project" value="UniProtKB-KW"/>
</dbReference>
<dbReference type="InterPro" id="IPR041658">
    <property type="entry name" value="AAA_lid_11"/>
</dbReference>
<dbReference type="InterPro" id="IPR042222">
    <property type="entry name" value="Dynein_2_N"/>
</dbReference>
<evidence type="ECO:0000256" key="4">
    <source>
        <dbReference type="ARBA" id="ARBA00008887"/>
    </source>
</evidence>
<keyword evidence="16" id="KW-0347">Helicase</keyword>
<evidence type="ECO:0000256" key="27">
    <source>
        <dbReference type="ARBA" id="ARBA00039472"/>
    </source>
</evidence>
<dbReference type="SUPFAM" id="SSF48452">
    <property type="entry name" value="TPR-like"/>
    <property type="match status" value="1"/>
</dbReference>
<dbReference type="Pfam" id="PF12774">
    <property type="entry name" value="AAA_6"/>
    <property type="match status" value="1"/>
</dbReference>
<dbReference type="EMBL" id="CAKM01000282">
    <property type="protein sequence ID" value="CCJ31259.1"/>
    <property type="molecule type" value="Genomic_DNA"/>
</dbReference>
<dbReference type="InterPro" id="IPR001650">
    <property type="entry name" value="Helicase_C-like"/>
</dbReference>
<feature type="domain" description="Helicase ATP-binding" evidence="31">
    <location>
        <begin position="70"/>
        <end position="242"/>
    </location>
</feature>
<dbReference type="Pfam" id="PF00270">
    <property type="entry name" value="DEAD"/>
    <property type="match status" value="1"/>
</dbReference>
<evidence type="ECO:0000256" key="22">
    <source>
        <dbReference type="ARBA" id="ARBA00023187"/>
    </source>
</evidence>
<dbReference type="Gene3D" id="1.20.58.1120">
    <property type="match status" value="1"/>
</dbReference>
<evidence type="ECO:0000256" key="2">
    <source>
        <dbReference type="ARBA" id="ARBA00004604"/>
    </source>
</evidence>
<evidence type="ECO:0000259" key="32">
    <source>
        <dbReference type="PROSITE" id="PS51194"/>
    </source>
</evidence>
<evidence type="ECO:0000256" key="21">
    <source>
        <dbReference type="ARBA" id="ARBA00023175"/>
    </source>
</evidence>
<comment type="caution">
    <text evidence="34">The sequence shown here is derived from an EMBL/GenBank/DDBJ whole genome shotgun (WGS) entry which is preliminary data.</text>
</comment>
<dbReference type="GO" id="GO:0016787">
    <property type="term" value="F:hydrolase activity"/>
    <property type="evidence" value="ECO:0007669"/>
    <property type="project" value="UniProtKB-KW"/>
</dbReference>
<keyword evidence="21" id="KW-0505">Motor protein</keyword>
<dbReference type="InterPro" id="IPR011545">
    <property type="entry name" value="DEAD/DEAH_box_helicase_dom"/>
</dbReference>
<comment type="subcellular location">
    <subcellularLocation>
        <location evidence="1">Cytoplasm</location>
        <location evidence="1">Cytoskeleton</location>
    </subcellularLocation>
    <subcellularLocation>
        <location evidence="2">Nucleus</location>
        <location evidence="2">Nucleolus</location>
    </subcellularLocation>
</comment>
<dbReference type="InterPro" id="IPR011990">
    <property type="entry name" value="TPR-like_helical_dom_sf"/>
</dbReference>
<proteinExistence type="inferred from homology"/>
<dbReference type="Gene3D" id="1.10.8.710">
    <property type="match status" value="1"/>
</dbReference>
<dbReference type="FunFam" id="3.40.50.300:FF:000373">
    <property type="entry name" value="Cytoplasmic dynein heavy chain 2"/>
    <property type="match status" value="1"/>
</dbReference>
<dbReference type="Gene3D" id="1.10.287.2620">
    <property type="match status" value="1"/>
</dbReference>
<reference evidence="34 35" key="1">
    <citation type="journal article" date="2012" name="MBio">
        <title>De novo assembly of the Pneumocystis jirovecii genome from a single bronchoalveolar lavage fluid specimen from a patient.</title>
        <authorList>
            <person name="Cisse O.H."/>
            <person name="Pagni M."/>
            <person name="Hauser P.M."/>
        </authorList>
    </citation>
    <scope>NUCLEOTIDE SEQUENCE [LARGE SCALE GENOMIC DNA]</scope>
    <source>
        <strain evidence="34 35">SE8</strain>
    </source>
</reference>
<dbReference type="VEuPathDB" id="FungiDB:PNEJI1_000225"/>
<keyword evidence="18" id="KW-0694">RNA-binding</keyword>
<keyword evidence="8" id="KW-0690">Ribosome biogenesis</keyword>
<evidence type="ECO:0000256" key="26">
    <source>
        <dbReference type="ARBA" id="ARBA00037272"/>
    </source>
</evidence>
<dbReference type="SMART" id="SM00386">
    <property type="entry name" value="HAT"/>
    <property type="match status" value="8"/>
</dbReference>
<evidence type="ECO:0000256" key="11">
    <source>
        <dbReference type="ARBA" id="ARBA00022701"/>
    </source>
</evidence>
<organism evidence="35">
    <name type="scientific">Pneumocystis jirovecii</name>
    <name type="common">Human pneumocystis pneumonia agent</name>
    <dbReference type="NCBI Taxonomy" id="42068"/>
    <lineage>
        <taxon>Eukaryota</taxon>
        <taxon>Fungi</taxon>
        <taxon>Dikarya</taxon>
        <taxon>Ascomycota</taxon>
        <taxon>Taphrinomycotina</taxon>
        <taxon>Pneumocystomycetes</taxon>
        <taxon>Pneumocystaceae</taxon>
        <taxon>Pneumocystis</taxon>
    </lineage>
</organism>
<evidence type="ECO:0000256" key="6">
    <source>
        <dbReference type="ARBA" id="ARBA00022197"/>
    </source>
</evidence>
<evidence type="ECO:0000256" key="19">
    <source>
        <dbReference type="ARBA" id="ARBA00023017"/>
    </source>
</evidence>
<dbReference type="FunCoup" id="L0PGR1">
    <property type="interactions" value="328"/>
</dbReference>
<dbReference type="Pfam" id="PF08385">
    <property type="entry name" value="DHC_N1"/>
    <property type="match status" value="1"/>
</dbReference>
<dbReference type="FunFam" id="1.10.8.720:FF:000003">
    <property type="entry name" value="Cytoplasmic dynein heavy chain 2"/>
    <property type="match status" value="1"/>
</dbReference>
<dbReference type="Gene3D" id="3.40.50.300">
    <property type="entry name" value="P-loop containing nucleotide triphosphate hydrolases"/>
    <property type="match status" value="7"/>
</dbReference>
<keyword evidence="22" id="KW-0508">mRNA splicing</keyword>
<dbReference type="GO" id="GO:0007097">
    <property type="term" value="P:nuclear migration"/>
    <property type="evidence" value="ECO:0007669"/>
    <property type="project" value="UniProtKB-ARBA"/>
</dbReference>
<keyword evidence="14" id="KW-0547">Nucleotide-binding</keyword>
<evidence type="ECO:0000259" key="31">
    <source>
        <dbReference type="PROSITE" id="PS51192"/>
    </source>
</evidence>
<dbReference type="FunFam" id="1.25.40.10:FF:000137">
    <property type="entry name" value="Pre-mRNA-splicing factor syf1"/>
    <property type="match status" value="1"/>
</dbReference>
<dbReference type="FunFam" id="1.10.287.2620:FF:000001">
    <property type="entry name" value="Cytoplasmic dynein heavy chain 1"/>
    <property type="match status" value="1"/>
</dbReference>
<feature type="coiled-coil region" evidence="30">
    <location>
        <begin position="4178"/>
        <end position="4248"/>
    </location>
</feature>
<dbReference type="FunFam" id="1.20.140.100:FF:000002">
    <property type="entry name" value="Cytoplasmic dynein heavy chain 1"/>
    <property type="match status" value="1"/>
</dbReference>
<evidence type="ECO:0000256" key="25">
    <source>
        <dbReference type="ARBA" id="ARBA00033439"/>
    </source>
</evidence>
<evidence type="ECO:0000313" key="35">
    <source>
        <dbReference type="Proteomes" id="UP000010422"/>
    </source>
</evidence>
<dbReference type="Proteomes" id="UP000010422">
    <property type="component" value="Unassembled WGS sequence"/>
</dbReference>
<dbReference type="Gene3D" id="1.10.8.1220">
    <property type="match status" value="1"/>
</dbReference>
<keyword evidence="7" id="KW-0963">Cytoplasm</keyword>
<dbReference type="CDD" id="cd00009">
    <property type="entry name" value="AAA"/>
    <property type="match status" value="1"/>
</dbReference>
<dbReference type="PROSITE" id="PS51192">
    <property type="entry name" value="HELICASE_ATP_BIND_1"/>
    <property type="match status" value="1"/>
</dbReference>
<dbReference type="InterPro" id="IPR055433">
    <property type="entry name" value="HAT_Syf1-like_N"/>
</dbReference>
<dbReference type="InterPro" id="IPR035706">
    <property type="entry name" value="AAA_9"/>
</dbReference>
<dbReference type="GO" id="GO:0005524">
    <property type="term" value="F:ATP binding"/>
    <property type="evidence" value="ECO:0007669"/>
    <property type="project" value="UniProtKB-KW"/>
</dbReference>
<dbReference type="Gene3D" id="1.20.920.30">
    <property type="match status" value="1"/>
</dbReference>
<evidence type="ECO:0000256" key="3">
    <source>
        <dbReference type="ARBA" id="ARBA00008644"/>
    </source>
</evidence>
<dbReference type="PANTHER" id="PTHR46532:SF4">
    <property type="entry name" value="AAA+ ATPASE DOMAIN-CONTAINING PROTEIN"/>
    <property type="match status" value="1"/>
</dbReference>
<protein>
    <recommendedName>
        <fullName evidence="6">Dynein heavy chain, cytoplasmic</fullName>
    </recommendedName>
    <alternativeName>
        <fullName evidence="25">Dynein heavy chain, cytosolic</fullName>
    </alternativeName>
    <alternativeName>
        <fullName evidence="27 28">Pre-mRNA-splicing factor SYF1</fullName>
    </alternativeName>
</protein>
<sequence>MKTHKRSKEARGASRKAYFEKLNELEQRIVEFDLSKDVNLFSELPLSEQTAEGLKENHYIRLTDIQKKAIPVALSGRDVLAAARTGSGKTIAFLVLENLLRKKWSIYDGLGALVISPTRELATQIFQVLCKIGKKHNFSAGLAIGGKDLQEEAQRISRMNIMICTPGRILQHMDQTSGFDVSNLQILVLDEADCILDMGFQKTIDAIIENIPKNRQTLLFSATQTKRVKDLSRLSLRNPDYIAVHEKEASSTPPTLEQYYSIVLLHEKINALFSFLRTNLKAKVLVFMSTSKQVRFIYEVFRRLQPGIPLLHIYGRKKQISRNLITSRFSTAKYAVMFCTDIAARGLDFPMVDWVLQFDCPENADTYIHRVGRTARFDKNGKALMFLCPSEIKILEHLVKKKAYISYLRSIYLQKDKEVFKLEDLSIEEFSSNMGLLGVPKIMFSNNINNKVLKNMPKKLQTYLNNENLKKENQTDKKETVKTKYDKMFKRVNQNVISEHYKKMVEDTDSSINNNSTDDENFMKIKKVDNDLNQEFIENNFNISSKRKQKIATSKKAMLKYRPKGIKLIYDDDGNTHDVYRFQDEASFHKVGTVDDQKTKYLEKEKEKMLENDILDKIETKEKRRQKRKRILTLEKENITEESIDDDTESQFSSNTANVPRKKHIKWFENDLHLKNSSVIEVDHLDTLEDHENLALKLLNNHYLSLDDNEKYISSINTEIFYISDEDDAYEKELVRNPFSLSSWMRYIEHKADQPIHEQVFIHERACLDLPGSYKLWRQYLGLRKRHLEGLNYARYEQEYEKVNLCYERALFLLNKMPRVWMDYLEFLMKQCKITRTRRTFDRALRTLPVTQHERIWKLYKDFSRSASGKTAVKVWRRYVMARDVFEEGIVSVVTVRDFTQIFDTYVEFEESVISRTLEEISKEDQTEYSDPDKCLDLDIRMSRFEQLMNRRPFLINDVLLRQNPYNVVEWEKRAGLWKNVEEKIVETYIDAIKTIDPKKAVGKFSSLFINFAKFFEKNGDLDTARIIMGKAVLVPFKSVNELVDIWCEWAELELRNNNFDQAVKIMRKATNSPEKTNVDYFDEKLTPQQRLHKSTKLWMFYVDLEESVGTIESTKDVYNKILSLKIATPQTIINYANFLEENKYFEESFKVIESIAFIMLTSQFYHPKAVASFWEIWHEFEVKHGNEDTYARMLRTKRSVQLDYNSSVDYIANQAATQLTLETSTSADDPMSALEKSKTLSGFVRKKCAKFVSDTTLTVLYIVKDVKNLIDNIDNNNASYNYYLNLELSPSTQTVAILALIKSSKQLNPAIMLQDQLQILNIPLWFQEEGSSTSMIPYEALYTLIHSALSPYFDAFVKEKDKKLGFSAIKKKIVELELSLLNLQQNIEIPKMSLTIHPEIEKFITESQKQNIQPSIQFFPSNLLTDTAFLNSLQSNVNFWIKSIQTITKISHDPTSGTALQEINFWLNMETSLENIEKQLKSDGIVLTLEILKQAKRFHTTVSFTADTGLKETTEKVCKYNQLMREFPLNELLTATSLDKVQKAVIQIFNHLNKKLRICPYPIRRVLPLVEAISSDLNTRIQSLLGSQKLMHLEYTYFKKLMKLTDEVFQTWDDHLKEFTNMAREVTRKRSEKFIPIKIISQHIKTQERLAYIKTFRQGHEQLRSTIINVLETSKLSSDKKYPGFDEVTDINIMNEISEAYSLLNAVDVLDISPEGHKIMGTTKTANEMFMVFSKFNPLFIRPKIRGAIQEYQTQLINNVKSDIANLHNRFKMQYSNSESYLVAQLRDIPPISGAIIWIKQIERQLDTYMKNVENVLGKGWELYAEAQKLQADSTVFKKKLNARQIYEAWLQDVTRKNLSISGKLLKIVQNRTLGNKLELKLNFDHQIIMLFKEVRNLQWLNFSIPHSINSISKEVKRLYPYIISLIETIRNYIQINEKISDINDISILLAEYQNDIQNFISKGMNLNWESFIYSYDSHIRTLDYSNINIEKYNNTQRESRYVLFVRDFSLSVSTLNEKTNILFNSYNIILNELKELNTCVYSQESFSFILENIQKELSRIESSYLSNVYSSILKVHNEINIYIEKWFQFQSLWDLQLDHISTLLGNDLTKWLQILREVWKSRSTFDTAETSRSFGVLVVDYEQVQNKINSKYDSWQKDILNKFSSQLCENMKEFYSQMTKMRHNLESQSLEGSIEKTISFITTVQQCKEQIKKHKELISLYQQGQTVLSRQRYHFGSDWLYIDQIEGEWGMLSDILNRKCALVIDQIDILKTKIITEDQIISSKISLIIDDWNERKPVSGNLDPLLVFNMLSEFESKINLLVDERNSIIKAKEALSLNNTSDNHLHTVLEEVMDFKSVWSAINTLWKSLNELMETPWSLVVPRKIRQSLDNLLNIAKEMPSSIRQYIPFEHMQNLLRQYIKVNYLISELKAQSIKERHWEKLFKLLRPQEHIIPISLTIGDVWKLDLVTNKNIIMNIISDAQGEMALEEFIKNVRETWSNYSLNLLNYRNICKLICNWDELFTKCIDDLNSFSAMKNSPYYKIFQEEASSWEYRLNKVHILFDLWADVQRQWVYLEGIFSGNTDIKHLLPIESQRFENISSEFLTIMKRVYKSSFILDILSIPNIDKSMERLLDLLQKIQKALSEYLEKERALFPRFYFIGDEDLLEMIGNSNDIKRIQKHFSKMFSGLYSLILDNDSVIIRGFSSKEGETVFLENPIDLSKTSKINEWLTLLDNQVKNTLAGLLVLAINDFKNLYESINLNDSHLLNFFDKYPAQIIVLALQIIWTENMETALFDSTVYDENLLKHNLSWIDIFLSVLSTLVVHDINIIQRKKSENLITCLVYQRSIINMLLKENISSKKFKWEYQMRFSFKDKTNIRSLQVLIGNVSFNYGFEYLGIPDKLVQTPLNDKCFLTLTQALKQRLGGSPFGPAGTGKTESVKALGAHLGKFVQVFCCDDTFDFQAIGRILLGICQIGAWCCFDEFNRLEEKILSAISQQIQIIQSALKNNEENNHIQIELVNKKIKVHPETGIFVTMNPGYAGRSNLPENLKKLFRSICMTRPDKEMIAQVTLYSQGFLMAKELASSIVPFFERCSTKLSFQPHYDFGLRALKDVLITSGNLKRLLNQRKKENNVFKDALETEIIVQSLKETILPRLIKSDMQNLLEIEKELFPNINYIPTNLNELEEEIKKVSTAEKLLLSDDWIIKILQLYQIQSIHYGVIMVGSSGTGKSKVWTILLKSLETLTGIEFVYHIIDPKVFSKEVLYGSLDPITREWTDGLFTNIIRKIVNNLHREQLKKHWIIFDGDIDPEWAENLNRKLLTLPNGERLNVPNNVRILFETETLKYATPATVSRCGMIWFDQETIKPNMILYSYLNSLRFTAFEKIEDDSSFSVNLTNLLDIQKIVADILDAFFLRNGLIIQAVEYAQKLDHIMDFIMIRSLNSLFTLINATCKELARYNSHNEEFPLTNQNIEAYMSKKILLYIIWSFSGDCKFVERQKFENFIIQFTTVELPAFSNNKYLLDYDVSLPYGDWELWETKVPTIEIDIHSLFKFDFIIPTVDILRHEALIYLCLIEHKFFILCGPPGSGKTMMLLNVLQKLPNIDALTLNFSSTTNSDLIIKTLEQNCEYIKTVHEVIMRPKSLGRWLVVFCDEINLPIPDAYGTQRVIYFLRQLIEYGKFWSSKVKAWIKLERIQFVGACNPPSDVGRVVFSNRFLRHSFVIMIDYPEKASLIQIYRTFNKTILKCMPNLRSYYKEFTYAMIDFYLLLKQKFTPTTYVHYVYSPRELTRWIRNIYEMIFPLEILSLHEFARLWFHESLRLFQDRLVNDHEKQWMEDTCKKIILEYFPNLLDSTFNGPLLYSNWLSKDYLPVSKESLHDYVQARLKTFCEEEVDAPLILFDDVLDHLLRIDRVFNQSQGHLIFIGISGSGKTILSRFVAWINGLKTFQLKIHSKYSSNDFDNDLKHILLRVGCKGEKICFILDESNILTTSFLERINTLLANSEIAGLFEGEEFTSLISSCKEATQKEGLLLDSQDELYSWFSQQISKNLHVVFTMNPLNEGLSEKVSASPALFNRCVINWFGNWPMQAFYQIASELTSSLDLEKLNYVPPPNPPTIYIQGSFTYREAILDSIVFIHYSIQKLNQNFLKSNIKIYLTPRHFIDFVQHFVQLYLEKREELEDQQRHLNSGTEKLQNTVNKVLELKCELAKKQEQLEIKNKQANDKLKRIVEDQKEAEQKKIISLEIQESLYIQEEKINARKKIVIDDLAKVESAVAEARRFVGDIKKQHLTEVRSMTNPPEVVKLTMESVCTLLGQKFDNWKTVQGIIRRDDFISNILNYDNDKHMSKQLRIKMQTSYISNPNFTFDVVNHASKACGPLVLWVCAQVNYSAILEKIAPLREEVGHLEAQVYENKTEIENIIVTIQELEKNILLYKDEYATLISDTQIIKSEMSHVQQKVDRSLKLLNSLSSERNRWELESQSFDDQIDTLAGDVLLSSAFLAYLGIYDQQVRLDIQKIWRAQLQSLKINMKKNNFISEYLVTIDEKSEWIDNLLPSDELCIENALILKRCYRYPLIIDPSNCVIEYLTRSFKERKLTVTSFLDNTFIKHLESALRFGNSILIQDAEYLDPILNPILNKEYQRADGRVLIQLGKHDIDFSSTFKLFLLTKNPSINFGPEISSRVTFINFTITSTNLQSQCLNRILCSERPEVNERRDNLAKLQNKFRLRLTHLEKNLLNILNESQGNILDDDSVLQTLEDLKKEASEISERALETEEIIHEIEQITLSYKSVVSLCSSIFEIMEQLASICPYYNFSLLFFQNIFHNVLNNNENLKKETDFSKRIQILSQDIILTTFKKVSRALLHKHHVLFGLLLSRLVILTKEIKGFDNHAFELLFSHEIPENDFSETLSNIDIKKLEIPYFNDIDKYIDKDLKAFNFFLTTEKAEDNVPVLWEYCEEELNNKVRQLLVIKMFRMDRLVPAIEKFINDIFNENIFSQISYDIKFLIENEVTSQIPIILCSVPGYDVSHKIENFVNQISVDCQSIAMGSIEGLSQADREITLASQKGTWVLLKNVHLTSSWLDYLEKKLQSLKHHSNFRLFITMEISLKKAPVNLLRMSRILMFEPPPGIKANMLDTFESIPVSYFNNGPLEKTRLYFLLSWFHALVQERLRYVPLGWSKLYEFNESDFESGIWMINNLVINLAQGRSNISPEKIPWEAIRFLLYESIYGTKIDDDKDLRLLSKMIQNIFIPQSFDFDYQLVENSLVAPDCLRRDEFLNWIRDLPEREPPMWLGLPEYAEKVIFLSQ</sequence>
<evidence type="ECO:0000256" key="17">
    <source>
        <dbReference type="ARBA" id="ARBA00022840"/>
    </source>
</evidence>
<dbReference type="InterPro" id="IPR014001">
    <property type="entry name" value="Helicase_ATP-bd"/>
</dbReference>
<evidence type="ECO:0000256" key="24">
    <source>
        <dbReference type="ARBA" id="ARBA00023242"/>
    </source>
</evidence>
<keyword evidence="12" id="KW-0747">Spliceosome</keyword>
<keyword evidence="9" id="KW-0698">rRNA processing</keyword>
<evidence type="ECO:0000259" key="33">
    <source>
        <dbReference type="PROSITE" id="PS51195"/>
    </source>
</evidence>
<dbReference type="GO" id="GO:0005874">
    <property type="term" value="C:microtubule"/>
    <property type="evidence" value="ECO:0007669"/>
    <property type="project" value="UniProtKB-KW"/>
</dbReference>
<dbReference type="InterPro" id="IPR043157">
    <property type="entry name" value="Dynein_AAA1S"/>
</dbReference>
<keyword evidence="13" id="KW-0677">Repeat</keyword>
<dbReference type="PROSITE" id="PS51195">
    <property type="entry name" value="Q_MOTIF"/>
    <property type="match status" value="1"/>
</dbReference>
<evidence type="ECO:0000256" key="8">
    <source>
        <dbReference type="ARBA" id="ARBA00022517"/>
    </source>
</evidence>
<evidence type="ECO:0000256" key="1">
    <source>
        <dbReference type="ARBA" id="ARBA00004245"/>
    </source>
</evidence>
<dbReference type="InterPro" id="IPR042228">
    <property type="entry name" value="Dynein_linker_3"/>
</dbReference>
<dbReference type="InterPro" id="IPR055430">
    <property type="entry name" value="HAT_Syf1_CNRKL1_C"/>
</dbReference>
<dbReference type="GO" id="GO:0006364">
    <property type="term" value="P:rRNA processing"/>
    <property type="evidence" value="ECO:0007669"/>
    <property type="project" value="UniProtKB-KW"/>
</dbReference>
<dbReference type="InterPro" id="IPR041466">
    <property type="entry name" value="Dynein_AAA5_ext"/>
</dbReference>
<feature type="domain" description="Helicase C-terminal" evidence="32">
    <location>
        <begin position="268"/>
        <end position="419"/>
    </location>
</feature>
<dbReference type="Pfam" id="PF12777">
    <property type="entry name" value="MT"/>
    <property type="match status" value="1"/>
</dbReference>
<dbReference type="Gene3D" id="1.25.40.10">
    <property type="entry name" value="Tetratricopeptide repeat domain"/>
    <property type="match status" value="2"/>
</dbReference>
<dbReference type="Pfam" id="PF12780">
    <property type="entry name" value="AAA_8"/>
    <property type="match status" value="1"/>
</dbReference>
<dbReference type="SMART" id="SM00490">
    <property type="entry name" value="HELICc"/>
    <property type="match status" value="1"/>
</dbReference>
<feature type="coiled-coil region" evidence="30">
    <location>
        <begin position="4418"/>
        <end position="4445"/>
    </location>
</feature>
<dbReference type="Gene3D" id="3.20.180.20">
    <property type="entry name" value="Dynein heavy chain, N-terminal domain 2"/>
    <property type="match status" value="1"/>
</dbReference>
<evidence type="ECO:0000313" key="34">
    <source>
        <dbReference type="EMBL" id="CCJ31259.1"/>
    </source>
</evidence>
<comment type="similarity">
    <text evidence="4">Belongs to the dynein heavy chain family.</text>
</comment>
<gene>
    <name evidence="34" type="ORF">PNEJI1_000225</name>
</gene>
<evidence type="ECO:0000256" key="12">
    <source>
        <dbReference type="ARBA" id="ARBA00022728"/>
    </source>
</evidence>
<accession>L0PGR1</accession>
<dbReference type="Pfam" id="PF13959">
    <property type="entry name" value="CTE_SPB4"/>
    <property type="match status" value="1"/>
</dbReference>
<evidence type="ECO:0000256" key="5">
    <source>
        <dbReference type="ARBA" id="ARBA00011655"/>
    </source>
</evidence>
<dbReference type="GO" id="GO:0051959">
    <property type="term" value="F:dynein light intermediate chain binding"/>
    <property type="evidence" value="ECO:0007669"/>
    <property type="project" value="InterPro"/>
</dbReference>
<keyword evidence="11" id="KW-0493">Microtubule</keyword>
<evidence type="ECO:0000256" key="18">
    <source>
        <dbReference type="ARBA" id="ARBA00022884"/>
    </source>
</evidence>
<name>L0PGR1_PNEJI</name>
<dbReference type="Pfam" id="PF22597">
    <property type="entry name" value="DYN_lid"/>
    <property type="match status" value="1"/>
</dbReference>
<dbReference type="GO" id="GO:0005681">
    <property type="term" value="C:spliceosomal complex"/>
    <property type="evidence" value="ECO:0007669"/>
    <property type="project" value="UniProtKB-KW"/>
</dbReference>
<dbReference type="GO" id="GO:0008569">
    <property type="term" value="F:minus-end-directed microtubule motor activity"/>
    <property type="evidence" value="ECO:0007669"/>
    <property type="project" value="InterPro"/>
</dbReference>
<dbReference type="SMART" id="SM00382">
    <property type="entry name" value="AAA"/>
    <property type="match status" value="4"/>
</dbReference>
<dbReference type="InParanoid" id="L0PGR1"/>
<dbReference type="FunFam" id="3.20.180.20:FF:000002">
    <property type="entry name" value="Cytoplasmic dynein heavy chain 1"/>
    <property type="match status" value="1"/>
</dbReference>
<evidence type="ECO:0000256" key="29">
    <source>
        <dbReference type="PROSITE-ProRule" id="PRU00552"/>
    </source>
</evidence>
<dbReference type="Gene3D" id="1.20.920.20">
    <property type="match status" value="1"/>
</dbReference>
<evidence type="ECO:0000256" key="15">
    <source>
        <dbReference type="ARBA" id="ARBA00022801"/>
    </source>
</evidence>
<dbReference type="Pfam" id="PF18198">
    <property type="entry name" value="AAA_lid_11"/>
    <property type="match status" value="1"/>
</dbReference>
<comment type="subunit">
    <text evidence="5">Consists of at least two heavy chains and a number of intermediate and light chains.</text>
</comment>
<dbReference type="InterPro" id="IPR013602">
    <property type="entry name" value="Dynein_heavy_linker"/>
</dbReference>
<dbReference type="Pfam" id="PF23233">
    <property type="entry name" value="HAT_Syf1_CNRKL1_N"/>
    <property type="match status" value="1"/>
</dbReference>
<dbReference type="SMART" id="SM01178">
    <property type="entry name" value="DUF4217"/>
    <property type="match status" value="1"/>
</dbReference>
<feature type="short sequence motif" description="Q motif" evidence="29">
    <location>
        <begin position="39"/>
        <end position="67"/>
    </location>
</feature>
<evidence type="ECO:0000256" key="9">
    <source>
        <dbReference type="ARBA" id="ARBA00022552"/>
    </source>
</evidence>
<dbReference type="InterPro" id="IPR054354">
    <property type="entry name" value="DYNC2H1-like_lid"/>
</dbReference>
<evidence type="ECO:0000256" key="14">
    <source>
        <dbReference type="ARBA" id="ARBA00022741"/>
    </source>
</evidence>
<dbReference type="Pfam" id="PF03028">
    <property type="entry name" value="Dynein_heavy"/>
    <property type="match status" value="1"/>
</dbReference>
<dbReference type="InterPro" id="IPR014014">
    <property type="entry name" value="RNA_helicase_DEAD_Q_motif"/>
</dbReference>
<evidence type="ECO:0000256" key="13">
    <source>
        <dbReference type="ARBA" id="ARBA00022737"/>
    </source>
</evidence>
<dbReference type="GO" id="GO:0030286">
    <property type="term" value="C:dynein complex"/>
    <property type="evidence" value="ECO:0007669"/>
    <property type="project" value="UniProtKB-KW"/>
</dbReference>
<dbReference type="InterPro" id="IPR003593">
    <property type="entry name" value="AAA+_ATPase"/>
</dbReference>
<dbReference type="FunFam" id="3.40.50.300:FF:000122">
    <property type="entry name" value="Cytoplasmic dynein 1 heavy chain"/>
    <property type="match status" value="1"/>
</dbReference>
<dbReference type="GO" id="GO:0003723">
    <property type="term" value="F:RNA binding"/>
    <property type="evidence" value="ECO:0007669"/>
    <property type="project" value="UniProtKB-KW"/>
</dbReference>
<dbReference type="InterPro" id="IPR004273">
    <property type="entry name" value="Dynein_heavy_D6_P-loop"/>
</dbReference>
<dbReference type="PANTHER" id="PTHR46532">
    <property type="entry name" value="MALE FERTILITY FACTOR KL5"/>
    <property type="match status" value="1"/>
</dbReference>
<dbReference type="Pfam" id="PF17852">
    <property type="entry name" value="Dynein_AAA_lid"/>
    <property type="match status" value="1"/>
</dbReference>
<comment type="similarity">
    <text evidence="3">Belongs to the crooked-neck family.</text>
</comment>
<dbReference type="InterPro" id="IPR025313">
    <property type="entry name" value="SPB4-like_CTE"/>
</dbReference>
<dbReference type="Gene3D" id="1.20.140.100">
    <property type="entry name" value="Dynein heavy chain, N-terminal domain 2"/>
    <property type="match status" value="1"/>
</dbReference>
<dbReference type="SUPFAM" id="SSF52540">
    <property type="entry name" value="P-loop containing nucleoside triphosphate hydrolases"/>
    <property type="match status" value="5"/>
</dbReference>
<dbReference type="InterPro" id="IPR027417">
    <property type="entry name" value="P-loop_NTPase"/>
</dbReference>
<dbReference type="SMART" id="SM00487">
    <property type="entry name" value="DEXDc"/>
    <property type="match status" value="1"/>
</dbReference>
<evidence type="ECO:0000256" key="10">
    <source>
        <dbReference type="ARBA" id="ARBA00022664"/>
    </source>
</evidence>
<feature type="domain" description="DEAD-box RNA helicase Q" evidence="33">
    <location>
        <begin position="39"/>
        <end position="67"/>
    </location>
</feature>
<keyword evidence="10" id="KW-0507">mRNA processing</keyword>
<dbReference type="GO" id="GO:0003724">
    <property type="term" value="F:RNA helicase activity"/>
    <property type="evidence" value="ECO:0007669"/>
    <property type="project" value="InterPro"/>
</dbReference>
<comment type="function">
    <text evidence="26">Involved in pre-mRNA splicing and cell cycle progression.</text>
</comment>
<keyword evidence="15" id="KW-0378">Hydrolase</keyword>
<keyword evidence="17" id="KW-0067">ATP-binding</keyword>
<dbReference type="FunFam" id="1.20.920.20:FF:000002">
    <property type="entry name" value="Cytoplasmic dynein 1 heavy chain"/>
    <property type="match status" value="1"/>
</dbReference>
<dbReference type="GO" id="GO:0045505">
    <property type="term" value="F:dynein intermediate chain binding"/>
    <property type="evidence" value="ECO:0007669"/>
    <property type="project" value="InterPro"/>
</dbReference>
<dbReference type="InterPro" id="IPR024743">
    <property type="entry name" value="Dynein_HC_stalk"/>
</dbReference>
<dbReference type="Pfam" id="PF23231">
    <property type="entry name" value="HAT_Syf1_CNRKL1_C"/>
    <property type="match status" value="2"/>
</dbReference>
<dbReference type="InterPro" id="IPR035699">
    <property type="entry name" value="AAA_6"/>
</dbReference>
<dbReference type="Gene3D" id="1.10.8.720">
    <property type="entry name" value="Region D6 of dynein motor"/>
    <property type="match status" value="1"/>
</dbReference>
<evidence type="ECO:0000256" key="30">
    <source>
        <dbReference type="SAM" id="Coils"/>
    </source>
</evidence>
<dbReference type="InterPro" id="IPR024317">
    <property type="entry name" value="Dynein_heavy_chain_D4_dom"/>
</dbReference>
<keyword evidence="19" id="KW-0243">Dynein</keyword>
<keyword evidence="23" id="KW-0206">Cytoskeleton</keyword>
<dbReference type="Pfam" id="PF08393">
    <property type="entry name" value="DHC_N2"/>
    <property type="match status" value="1"/>
</dbReference>
<evidence type="ECO:0000256" key="16">
    <source>
        <dbReference type="ARBA" id="ARBA00022806"/>
    </source>
</evidence>
<dbReference type="FunFam" id="3.40.50.300:FF:000071">
    <property type="entry name" value="Cytoplasmic dynein heavy chain 1"/>
    <property type="match status" value="1"/>
</dbReference>
<keyword evidence="20 30" id="KW-0175">Coiled coil</keyword>
<dbReference type="PROSITE" id="PS51194">
    <property type="entry name" value="HELICASE_CTER"/>
    <property type="match status" value="1"/>
</dbReference>